<evidence type="ECO:0000256" key="1">
    <source>
        <dbReference type="ARBA" id="ARBA00004123"/>
    </source>
</evidence>
<protein>
    <recommendedName>
        <fullName evidence="4">Ninja-family protein</fullName>
    </recommendedName>
    <alternativeName>
        <fullName evidence="4">ABI-binding protein</fullName>
    </alternativeName>
</protein>
<comment type="function">
    <text evidence="4">Acts as a negative regulator of abscisic acid (ABA) response.</text>
</comment>
<evidence type="ECO:0000313" key="7">
    <source>
        <dbReference type="Proteomes" id="UP000685013"/>
    </source>
</evidence>
<evidence type="ECO:0000313" key="6">
    <source>
        <dbReference type="EMBL" id="KAG6586442.1"/>
    </source>
</evidence>
<dbReference type="GO" id="GO:0005634">
    <property type="term" value="C:nucleus"/>
    <property type="evidence" value="ECO:0007669"/>
    <property type="project" value="UniProtKB-SubCell"/>
</dbReference>
<feature type="compositionally biased region" description="Basic and acidic residues" evidence="5">
    <location>
        <begin position="316"/>
        <end position="326"/>
    </location>
</feature>
<comment type="similarity">
    <text evidence="2 4">Belongs to the Ninja family.</text>
</comment>
<dbReference type="EMBL" id="JAGKQH010000012">
    <property type="protein sequence ID" value="KAG6586442.1"/>
    <property type="molecule type" value="Genomic_DNA"/>
</dbReference>
<dbReference type="GO" id="GO:0009867">
    <property type="term" value="P:jasmonic acid mediated signaling pathway"/>
    <property type="evidence" value="ECO:0007669"/>
    <property type="project" value="TreeGrafter"/>
</dbReference>
<dbReference type="AlphaFoldDB" id="A0AAV6MTZ6"/>
<feature type="region of interest" description="Disordered" evidence="5">
    <location>
        <begin position="128"/>
        <end position="181"/>
    </location>
</feature>
<feature type="compositionally biased region" description="Basic and acidic residues" evidence="5">
    <location>
        <begin position="153"/>
        <end position="164"/>
    </location>
</feature>
<feature type="compositionally biased region" description="Basic and acidic residues" evidence="5">
    <location>
        <begin position="128"/>
        <end position="141"/>
    </location>
</feature>
<dbReference type="Proteomes" id="UP000685013">
    <property type="component" value="Chromosome 12"/>
</dbReference>
<gene>
    <name evidence="6" type="primary">MC410</name>
    <name evidence="6" type="ORF">SDJN03_19175</name>
</gene>
<evidence type="ECO:0000256" key="5">
    <source>
        <dbReference type="SAM" id="MobiDB-lite"/>
    </source>
</evidence>
<reference evidence="6 7" key="1">
    <citation type="journal article" date="2021" name="Hortic Res">
        <title>The domestication of Cucurbita argyrosperma as revealed by the genome of its wild relative.</title>
        <authorList>
            <person name="Barrera-Redondo J."/>
            <person name="Sanchez-de la Vega G."/>
            <person name="Aguirre-Liguori J.A."/>
            <person name="Castellanos-Morales G."/>
            <person name="Gutierrez-Guerrero Y.T."/>
            <person name="Aguirre-Dugua X."/>
            <person name="Aguirre-Planter E."/>
            <person name="Tenaillon M.I."/>
            <person name="Lira-Saade R."/>
            <person name="Eguiarte L.E."/>
        </authorList>
    </citation>
    <scope>NUCLEOTIDE SEQUENCE [LARGE SCALE GENOMIC DNA]</scope>
    <source>
        <strain evidence="6">JBR-2021</strain>
    </source>
</reference>
<dbReference type="GO" id="GO:0045892">
    <property type="term" value="P:negative regulation of DNA-templated transcription"/>
    <property type="evidence" value="ECO:0007669"/>
    <property type="project" value="TreeGrafter"/>
</dbReference>
<feature type="region of interest" description="Disordered" evidence="5">
    <location>
        <begin position="19"/>
        <end position="81"/>
    </location>
</feature>
<comment type="caution">
    <text evidence="6">The sequence shown here is derived from an EMBL/GenBank/DDBJ whole genome shotgun (WGS) entry which is preliminary data.</text>
</comment>
<dbReference type="InterPro" id="IPR031307">
    <property type="entry name" value="Ninja_fam"/>
</dbReference>
<evidence type="ECO:0000256" key="4">
    <source>
        <dbReference type="RuleBase" id="RU369029"/>
    </source>
</evidence>
<keyword evidence="7" id="KW-1185">Reference proteome</keyword>
<proteinExistence type="inferred from homology"/>
<comment type="subcellular location">
    <subcellularLocation>
        <location evidence="1 4">Nucleus</location>
    </subcellularLocation>
</comment>
<feature type="compositionally biased region" description="Polar residues" evidence="5">
    <location>
        <begin position="61"/>
        <end position="72"/>
    </location>
</feature>
<evidence type="ECO:0000256" key="2">
    <source>
        <dbReference type="ARBA" id="ARBA00006081"/>
    </source>
</evidence>
<evidence type="ECO:0000256" key="3">
    <source>
        <dbReference type="ARBA" id="ARBA00023242"/>
    </source>
</evidence>
<feature type="region of interest" description="Disordered" evidence="5">
    <location>
        <begin position="313"/>
        <end position="337"/>
    </location>
</feature>
<feature type="compositionally biased region" description="Low complexity" evidence="5">
    <location>
        <begin position="19"/>
        <end position="30"/>
    </location>
</feature>
<sequence length="655" mass="71964">MENEDELELSLGLTLGGASVKSRSKLTSSSGANAEESDRGNKLVDDFKNFRHGDNPRQESDTGSFESNSIPSKDNFFNDLSKVGMDGDSSIDLKRKGTWIESSYAEAEDENLPDISNKRKLLFVEMNGQKKHERESHEKGMASHISSTEDGSTAEKGDVVESRPEGSTSRLASKHDDSYQQCIGDSSLPKVSTMQKRFNSSSVGVPNSIQVMNMHNVNTHGVPSTMGHLQLGMQHVPPTINGDRSGPEHVNLRNLPLTAGVSPLPISAMDKDKPWGLVSHPQMIHRPYGRGAPSTSSAAEQVIGHFSFEGLLHGESATERTKDDSKQSAMEEGLSTSRAEHMKVSIANVNTKDILERPKAAGVSLDIPAIKPGIGTDIEFGGCGSYPNLPWVSTTGAGPTGKTISGVTYRFNANQIKIVCACHGTHMSPEEFIRHANGENFSAQNDNVTVKRPVDMILQAPVLLFISLYHKVRRISSHRPLSLLLQHYAQNILIAPCSAAPQSQYFGLKASELVRGEGCNIGMTGADKRTKGEIQEWLSLVWSREDSHFVIELTYNHGVDWYDIVTWFGHLGIAVEDVYKTVEQLKVKELLETLRVGDLDRSIEFYKKIAIAETVKLCGEEVTRKPGPLPACLDPDGWKTVFVDNVDFLKELERN</sequence>
<dbReference type="PANTHER" id="PTHR31413">
    <property type="entry name" value="AFP HOMOLOG 2"/>
    <property type="match status" value="1"/>
</dbReference>
<accession>A0AAV6MTZ6</accession>
<organism evidence="6 7">
    <name type="scientific">Cucurbita argyrosperma subsp. sororia</name>
    <dbReference type="NCBI Taxonomy" id="37648"/>
    <lineage>
        <taxon>Eukaryota</taxon>
        <taxon>Viridiplantae</taxon>
        <taxon>Streptophyta</taxon>
        <taxon>Embryophyta</taxon>
        <taxon>Tracheophyta</taxon>
        <taxon>Spermatophyta</taxon>
        <taxon>Magnoliopsida</taxon>
        <taxon>eudicotyledons</taxon>
        <taxon>Gunneridae</taxon>
        <taxon>Pentapetalae</taxon>
        <taxon>rosids</taxon>
        <taxon>fabids</taxon>
        <taxon>Cucurbitales</taxon>
        <taxon>Cucurbitaceae</taxon>
        <taxon>Cucurbiteae</taxon>
        <taxon>Cucurbita</taxon>
    </lineage>
</organism>
<feature type="non-terminal residue" evidence="6">
    <location>
        <position position="1"/>
    </location>
</feature>
<dbReference type="PANTHER" id="PTHR31413:SF12">
    <property type="entry name" value="AFP HOMOLOG 2"/>
    <property type="match status" value="1"/>
</dbReference>
<keyword evidence="3 4" id="KW-0539">Nucleus</keyword>
<name>A0AAV6MTZ6_9ROSI</name>
<feature type="compositionally biased region" description="Basic and acidic residues" evidence="5">
    <location>
        <begin position="36"/>
        <end position="60"/>
    </location>
</feature>